<accession>A0A7Z0D012</accession>
<sequence length="98" mass="10480">MSNEYDNQLIESVTVRRRRLGAALLYGSNPQHRRWVDGVRRFIFSIVVAAVIGAGCVGFSFVSNLIKSQPQLGSRSAPAATPTNPDTASPHATGPVGD</sequence>
<keyword evidence="2" id="KW-0812">Transmembrane</keyword>
<gene>
    <name evidence="3" type="ORF">BJY26_001110</name>
</gene>
<reference evidence="3 4" key="1">
    <citation type="submission" date="2020-07" db="EMBL/GenBank/DDBJ databases">
        <title>Sequencing the genomes of 1000 actinobacteria strains.</title>
        <authorList>
            <person name="Klenk H.-P."/>
        </authorList>
    </citation>
    <scope>NUCLEOTIDE SEQUENCE [LARGE SCALE GENOMIC DNA]</scope>
    <source>
        <strain evidence="3 4">DSM 26341</strain>
    </source>
</reference>
<organism evidence="3 4">
    <name type="scientific">Spelaeicoccus albus</name>
    <dbReference type="NCBI Taxonomy" id="1280376"/>
    <lineage>
        <taxon>Bacteria</taxon>
        <taxon>Bacillati</taxon>
        <taxon>Actinomycetota</taxon>
        <taxon>Actinomycetes</taxon>
        <taxon>Micrococcales</taxon>
        <taxon>Brevibacteriaceae</taxon>
        <taxon>Spelaeicoccus</taxon>
    </lineage>
</organism>
<feature type="compositionally biased region" description="Low complexity" evidence="1">
    <location>
        <begin position="77"/>
        <end position="90"/>
    </location>
</feature>
<dbReference type="RefSeq" id="WP_179426399.1">
    <property type="nucleotide sequence ID" value="NZ_JACBZP010000001.1"/>
</dbReference>
<protein>
    <submittedName>
        <fullName evidence="3">Uncharacterized protein</fullName>
    </submittedName>
</protein>
<feature type="transmembrane region" description="Helical" evidence="2">
    <location>
        <begin position="42"/>
        <end position="66"/>
    </location>
</feature>
<keyword evidence="2" id="KW-1133">Transmembrane helix</keyword>
<feature type="region of interest" description="Disordered" evidence="1">
    <location>
        <begin position="72"/>
        <end position="98"/>
    </location>
</feature>
<keyword evidence="2" id="KW-0472">Membrane</keyword>
<dbReference type="EMBL" id="JACBZP010000001">
    <property type="protein sequence ID" value="NYI66804.1"/>
    <property type="molecule type" value="Genomic_DNA"/>
</dbReference>
<evidence type="ECO:0000313" key="3">
    <source>
        <dbReference type="EMBL" id="NYI66804.1"/>
    </source>
</evidence>
<proteinExistence type="predicted"/>
<dbReference type="AlphaFoldDB" id="A0A7Z0D012"/>
<evidence type="ECO:0000256" key="1">
    <source>
        <dbReference type="SAM" id="MobiDB-lite"/>
    </source>
</evidence>
<evidence type="ECO:0000256" key="2">
    <source>
        <dbReference type="SAM" id="Phobius"/>
    </source>
</evidence>
<name>A0A7Z0D012_9MICO</name>
<keyword evidence="4" id="KW-1185">Reference proteome</keyword>
<dbReference type="Proteomes" id="UP000539111">
    <property type="component" value="Unassembled WGS sequence"/>
</dbReference>
<comment type="caution">
    <text evidence="3">The sequence shown here is derived from an EMBL/GenBank/DDBJ whole genome shotgun (WGS) entry which is preliminary data.</text>
</comment>
<evidence type="ECO:0000313" key="4">
    <source>
        <dbReference type="Proteomes" id="UP000539111"/>
    </source>
</evidence>